<dbReference type="AlphaFoldDB" id="A0A9W7XQR7"/>
<feature type="compositionally biased region" description="Polar residues" evidence="1">
    <location>
        <begin position="262"/>
        <end position="274"/>
    </location>
</feature>
<reference evidence="2" key="1">
    <citation type="submission" date="2022-07" db="EMBL/GenBank/DDBJ databases">
        <title>Phylogenomic reconstructions and comparative analyses of Kickxellomycotina fungi.</title>
        <authorList>
            <person name="Reynolds N.K."/>
            <person name="Stajich J.E."/>
            <person name="Barry K."/>
            <person name="Grigoriev I.V."/>
            <person name="Crous P."/>
            <person name="Smith M.E."/>
        </authorList>
    </citation>
    <scope>NUCLEOTIDE SEQUENCE</scope>
    <source>
        <strain evidence="2">NBRC 105413</strain>
    </source>
</reference>
<evidence type="ECO:0000313" key="3">
    <source>
        <dbReference type="Proteomes" id="UP001145021"/>
    </source>
</evidence>
<feature type="compositionally biased region" description="Basic and acidic residues" evidence="1">
    <location>
        <begin position="66"/>
        <end position="75"/>
    </location>
</feature>
<protein>
    <submittedName>
        <fullName evidence="2">Uncharacterized protein</fullName>
    </submittedName>
</protein>
<accession>A0A9W7XQR7</accession>
<comment type="caution">
    <text evidence="2">The sequence shown here is derived from an EMBL/GenBank/DDBJ whole genome shotgun (WGS) entry which is preliminary data.</text>
</comment>
<feature type="region of interest" description="Disordered" evidence="1">
    <location>
        <begin position="202"/>
        <end position="299"/>
    </location>
</feature>
<keyword evidence="3" id="KW-1185">Reference proteome</keyword>
<organism evidence="2 3">
    <name type="scientific">Coemansia asiatica</name>
    <dbReference type="NCBI Taxonomy" id="1052880"/>
    <lineage>
        <taxon>Eukaryota</taxon>
        <taxon>Fungi</taxon>
        <taxon>Fungi incertae sedis</taxon>
        <taxon>Zoopagomycota</taxon>
        <taxon>Kickxellomycotina</taxon>
        <taxon>Kickxellomycetes</taxon>
        <taxon>Kickxellales</taxon>
        <taxon>Kickxellaceae</taxon>
        <taxon>Coemansia</taxon>
    </lineage>
</organism>
<name>A0A9W7XQR7_9FUNG</name>
<feature type="compositionally biased region" description="Low complexity" evidence="1">
    <location>
        <begin position="55"/>
        <end position="65"/>
    </location>
</feature>
<dbReference type="EMBL" id="JANBOH010000004">
    <property type="protein sequence ID" value="KAJ1648503.1"/>
    <property type="molecule type" value="Genomic_DNA"/>
</dbReference>
<feature type="compositionally biased region" description="Polar residues" evidence="1">
    <location>
        <begin position="120"/>
        <end position="144"/>
    </location>
</feature>
<dbReference type="Proteomes" id="UP001145021">
    <property type="component" value="Unassembled WGS sequence"/>
</dbReference>
<gene>
    <name evidence="2" type="ORF">LPJ64_000200</name>
</gene>
<proteinExistence type="predicted"/>
<sequence>MMVWNEEVEVEDYENADLHGNVLKQSSYPLEQDQSALQAGFDGYLSDASDEMHPLRPLAPQQQPLPDKDSRDGRKYLQRNVMATPEQPEPSALPKGETSPPPPPRPSRSSFNVLSRRLSLGTNRSVFTRSRSETNTMPRKSGSFFATNNASASHNAWQKSTRSRVSWLGTIKMRIKGERHTASISGDVADTEPIAKEYLRDEGLHEKGAPDAALAPAEKDLSMPRYPRLRSQPSLCKSSKRVSKTDDVSFVPDTENLDTKRLSTNNTPRTFQRQPSKKSPFLLPDSSSSARFPSSSSLN</sequence>
<evidence type="ECO:0000313" key="2">
    <source>
        <dbReference type="EMBL" id="KAJ1648503.1"/>
    </source>
</evidence>
<evidence type="ECO:0000256" key="1">
    <source>
        <dbReference type="SAM" id="MobiDB-lite"/>
    </source>
</evidence>
<feature type="region of interest" description="Disordered" evidence="1">
    <location>
        <begin position="39"/>
        <end position="144"/>
    </location>
</feature>
<feature type="compositionally biased region" description="Low complexity" evidence="1">
    <location>
        <begin position="286"/>
        <end position="299"/>
    </location>
</feature>